<protein>
    <submittedName>
        <fullName evidence="1">Unnamed protein product</fullName>
    </submittedName>
</protein>
<gene>
    <name evidence="1" type="ORF">Amon02_000450100</name>
</gene>
<dbReference type="EMBL" id="BSXS01003110">
    <property type="protein sequence ID" value="GME80545.1"/>
    <property type="molecule type" value="Genomic_DNA"/>
</dbReference>
<accession>A0ACB5T391</accession>
<keyword evidence="2" id="KW-1185">Reference proteome</keyword>
<comment type="caution">
    <text evidence="1">The sequence shown here is derived from an EMBL/GenBank/DDBJ whole genome shotgun (WGS) entry which is preliminary data.</text>
</comment>
<reference evidence="1" key="1">
    <citation type="submission" date="2023-04" db="EMBL/GenBank/DDBJ databases">
        <title>Ambrosiozyma monospora NBRC 10751.</title>
        <authorList>
            <person name="Ichikawa N."/>
            <person name="Sato H."/>
            <person name="Tonouchi N."/>
        </authorList>
    </citation>
    <scope>NUCLEOTIDE SEQUENCE</scope>
    <source>
        <strain evidence="1">NBRC 10751</strain>
    </source>
</reference>
<name>A0ACB5T391_AMBMO</name>
<proteinExistence type="predicted"/>
<evidence type="ECO:0000313" key="1">
    <source>
        <dbReference type="EMBL" id="GME80545.1"/>
    </source>
</evidence>
<sequence length="360" mass="39416">MLGYSTNRAHGVGSMFKQGSDNFTSSGALAWAVVKGIFSVVGNTGTGILGQSDFTRYSKGKHSPVLAQLIGAPVAITFSSLIGIITTSAARDIIGTASDGSVVWNPVVLLSDLQEHEHNTPGARACVFFAGMAFAIQQMAINLLLNTLSSSMDMVGLCPKYINIRRGSFIIMVVGILIWPWKILASATAVVIFGSGWGCFCSGQTGIIISKYFIIYKRKILLKDLYINSRESIYWFWDGIDWRSIFAFFLSIVFLMPGLAYSARGESNGFWSWIFAVSYAWGMFMAIGCTLLLNWLFPGTTKMPDSKVDDYYNAQGDSMKRQFSYDEESVVSATDFDDAAVDVQEYQEVKAKNAAVVLAA</sequence>
<evidence type="ECO:0000313" key="2">
    <source>
        <dbReference type="Proteomes" id="UP001165064"/>
    </source>
</evidence>
<dbReference type="Proteomes" id="UP001165064">
    <property type="component" value="Unassembled WGS sequence"/>
</dbReference>
<organism evidence="1 2">
    <name type="scientific">Ambrosiozyma monospora</name>
    <name type="common">Yeast</name>
    <name type="synonym">Endomycopsis monosporus</name>
    <dbReference type="NCBI Taxonomy" id="43982"/>
    <lineage>
        <taxon>Eukaryota</taxon>
        <taxon>Fungi</taxon>
        <taxon>Dikarya</taxon>
        <taxon>Ascomycota</taxon>
        <taxon>Saccharomycotina</taxon>
        <taxon>Pichiomycetes</taxon>
        <taxon>Pichiales</taxon>
        <taxon>Pichiaceae</taxon>
        <taxon>Ambrosiozyma</taxon>
    </lineage>
</organism>